<comment type="caution">
    <text evidence="1">The sequence shown here is derived from an EMBL/GenBank/DDBJ whole genome shotgun (WGS) entry which is preliminary data.</text>
</comment>
<sequence length="419" mass="47572">MPATELNRYCHCITLDRDALEAQLRRSLHQYKLSLDPMLGREQLFAPYGAFISGVQQKAMAETVRAVDKVISLPAFAEQIPDLHRYPDQGTRGLFTGIDFHPTADGASLIEINTNAGGAFLSALMTHSQHFCCDPVRDHLGDWQLERVLGRFEAMFRSEWRLARGEQPLESVLIVDEAPQQQYLYPEFLLFRNWLRDLGIDCEIAAPEQLHFDSDRLCFDGRPFNLVYNRLTDFPLSELQSRPLRDAYLADAAVVTPNPRHHLLYANKRNLILLSDDQWLTDIGVDAETRSILQMSVPESIALTAENAEVLWARRKQYFFKPYSGYGSKAAYRGDKLTRCVWQQLLEKGDYLAQAYVPAAQRYLEAEGKPLKFDVRTYVYGGEHLLTCARLYQGQTTNFRTAGGGFAAVFGPPRTSVAH</sequence>
<evidence type="ECO:0000313" key="1">
    <source>
        <dbReference type="EMBL" id="MFC6635313.1"/>
    </source>
</evidence>
<accession>A0ABW1YRA2</accession>
<organism evidence="1 2">
    <name type="scientific">Microbulbifer taiwanensis</name>
    <dbReference type="NCBI Taxonomy" id="986746"/>
    <lineage>
        <taxon>Bacteria</taxon>
        <taxon>Pseudomonadati</taxon>
        <taxon>Pseudomonadota</taxon>
        <taxon>Gammaproteobacteria</taxon>
        <taxon>Cellvibrionales</taxon>
        <taxon>Microbulbiferaceae</taxon>
        <taxon>Microbulbifer</taxon>
    </lineage>
</organism>
<reference evidence="2" key="1">
    <citation type="journal article" date="2019" name="Int. J. Syst. Evol. Microbiol.">
        <title>The Global Catalogue of Microorganisms (GCM) 10K type strain sequencing project: providing services to taxonomists for standard genome sequencing and annotation.</title>
        <authorList>
            <consortium name="The Broad Institute Genomics Platform"/>
            <consortium name="The Broad Institute Genome Sequencing Center for Infectious Disease"/>
            <person name="Wu L."/>
            <person name="Ma J."/>
        </authorList>
    </citation>
    <scope>NUCLEOTIDE SEQUENCE [LARGE SCALE GENOMIC DNA]</scope>
    <source>
        <strain evidence="2">CGMCC 1.13718</strain>
    </source>
</reference>
<evidence type="ECO:0008006" key="3">
    <source>
        <dbReference type="Google" id="ProtNLM"/>
    </source>
</evidence>
<dbReference type="EMBL" id="JBHSVR010000001">
    <property type="protein sequence ID" value="MFC6635313.1"/>
    <property type="molecule type" value="Genomic_DNA"/>
</dbReference>
<keyword evidence="2" id="KW-1185">Reference proteome</keyword>
<evidence type="ECO:0000313" key="2">
    <source>
        <dbReference type="Proteomes" id="UP001596425"/>
    </source>
</evidence>
<dbReference type="RefSeq" id="WP_193192781.1">
    <property type="nucleotide sequence ID" value="NZ_JACZFR010000033.1"/>
</dbReference>
<name>A0ABW1YRA2_9GAMM</name>
<dbReference type="Proteomes" id="UP001596425">
    <property type="component" value="Unassembled WGS sequence"/>
</dbReference>
<dbReference type="SUPFAM" id="SSF56059">
    <property type="entry name" value="Glutathione synthetase ATP-binding domain-like"/>
    <property type="match status" value="1"/>
</dbReference>
<proteinExistence type="predicted"/>
<protein>
    <recommendedName>
        <fullName evidence="3">Circularly permuted type 2 ATP-grasp protein</fullName>
    </recommendedName>
</protein>
<gene>
    <name evidence="1" type="ORF">ACFQBM_18715</name>
</gene>